<sequence length="148" mass="16052">MFKFNSPTIIDNVLMKPIKGFENISSFGNTTQKQIVKPNRRQMLLRAASSVNLASGSGARTSKLWYMLGASSAGGGSSDGKQLTPPMDIRNFRGVTSTLPALGVRNLRVVGKSAIGRGNWASGKLTHTTELPKGTINIRFYIHHQHLA</sequence>
<name>A0A2H1VGL8_SPOFR</name>
<dbReference type="AlphaFoldDB" id="A0A2H1VGL8"/>
<evidence type="ECO:0000313" key="1">
    <source>
        <dbReference type="EMBL" id="SOQ40000.1"/>
    </source>
</evidence>
<accession>A0A2H1VGL8</accession>
<protein>
    <submittedName>
        <fullName evidence="1">SFRICE_004678</fullName>
    </submittedName>
</protein>
<proteinExistence type="predicted"/>
<gene>
    <name evidence="1" type="ORF">SFRICE_004678</name>
</gene>
<reference evidence="1" key="1">
    <citation type="submission" date="2016-07" db="EMBL/GenBank/DDBJ databases">
        <authorList>
            <person name="Bretaudeau A."/>
        </authorList>
    </citation>
    <scope>NUCLEOTIDE SEQUENCE</scope>
    <source>
        <strain evidence="1">Rice</strain>
        <tissue evidence="1">Whole body</tissue>
    </source>
</reference>
<dbReference type="EMBL" id="ODYU01002467">
    <property type="protein sequence ID" value="SOQ40000.1"/>
    <property type="molecule type" value="Genomic_DNA"/>
</dbReference>
<organism evidence="1">
    <name type="scientific">Spodoptera frugiperda</name>
    <name type="common">Fall armyworm</name>
    <dbReference type="NCBI Taxonomy" id="7108"/>
    <lineage>
        <taxon>Eukaryota</taxon>
        <taxon>Metazoa</taxon>
        <taxon>Ecdysozoa</taxon>
        <taxon>Arthropoda</taxon>
        <taxon>Hexapoda</taxon>
        <taxon>Insecta</taxon>
        <taxon>Pterygota</taxon>
        <taxon>Neoptera</taxon>
        <taxon>Endopterygota</taxon>
        <taxon>Lepidoptera</taxon>
        <taxon>Glossata</taxon>
        <taxon>Ditrysia</taxon>
        <taxon>Noctuoidea</taxon>
        <taxon>Noctuidae</taxon>
        <taxon>Amphipyrinae</taxon>
        <taxon>Spodoptera</taxon>
    </lineage>
</organism>